<gene>
    <name evidence="4" type="ORF">SacmaDRAFT_3893</name>
</gene>
<dbReference type="SUPFAM" id="SSF55729">
    <property type="entry name" value="Acyl-CoA N-acyltransferases (Nat)"/>
    <property type="match status" value="1"/>
</dbReference>
<dbReference type="PANTHER" id="PTHR43877">
    <property type="entry name" value="AMINOALKYLPHOSPHONATE N-ACETYLTRANSFERASE-RELATED-RELATED"/>
    <property type="match status" value="1"/>
</dbReference>
<reference evidence="4 5" key="1">
    <citation type="journal article" date="2012" name="Stand. Genomic Sci.">
        <title>Genome sequence of the ocean sediment bacterium Saccharomonospora marina type strain (XMU15(T)).</title>
        <authorList>
            <person name="Klenk H.P."/>
            <person name="Lu M."/>
            <person name="Lucas S."/>
            <person name="Lapidus A."/>
            <person name="Copeland A."/>
            <person name="Pitluck S."/>
            <person name="Goodwin L.A."/>
            <person name="Han C."/>
            <person name="Tapia R."/>
            <person name="Brambilla E.M."/>
            <person name="Potter G."/>
            <person name="Land M."/>
            <person name="Ivanova N."/>
            <person name="Rohde M."/>
            <person name="Goker M."/>
            <person name="Detter J.C."/>
            <person name="Li W.J."/>
            <person name="Kyrpides N.C."/>
            <person name="Woyke T."/>
        </authorList>
    </citation>
    <scope>NUCLEOTIDE SEQUENCE [LARGE SCALE GENOMIC DNA]</scope>
    <source>
        <strain evidence="4 5">XMU15</strain>
    </source>
</reference>
<dbReference type="AlphaFoldDB" id="H5X2V2"/>
<dbReference type="Proteomes" id="UP000004926">
    <property type="component" value="Chromosome"/>
</dbReference>
<dbReference type="STRING" id="882083.SacmaDRAFT_3893"/>
<sequence>MRLRRARPDEASTLSELALAAKRHWGYDEEFLDSCRAELTFSPDDIARRRIVVVDLGGTVAGCYSIDGEPPVGELGDMWVAPSRIGTGLGRVMWHDAMTTAAAAGFEHLEIAADPNAEGFYRKLGAERVGEAPSRSIPGRRLPLLRVRVGPRNRGDD</sequence>
<keyword evidence="5" id="KW-1185">Reference proteome</keyword>
<protein>
    <submittedName>
        <fullName evidence="4">Acetyltransferase</fullName>
    </submittedName>
</protein>
<dbReference type="eggNOG" id="COG3153">
    <property type="taxonomic scope" value="Bacteria"/>
</dbReference>
<evidence type="ECO:0000256" key="2">
    <source>
        <dbReference type="ARBA" id="ARBA00023315"/>
    </source>
</evidence>
<keyword evidence="1 4" id="KW-0808">Transferase</keyword>
<dbReference type="HOGENOM" id="CLU_116318_1_0_11"/>
<dbReference type="RefSeq" id="WP_009155472.1">
    <property type="nucleotide sequence ID" value="NZ_CM001439.1"/>
</dbReference>
<dbReference type="EMBL" id="CM001439">
    <property type="protein sequence ID" value="EHR52094.1"/>
    <property type="molecule type" value="Genomic_DNA"/>
</dbReference>
<accession>H5X2V2</accession>
<evidence type="ECO:0000313" key="5">
    <source>
        <dbReference type="Proteomes" id="UP000004926"/>
    </source>
</evidence>
<dbReference type="PANTHER" id="PTHR43877:SF1">
    <property type="entry name" value="ACETYLTRANSFERASE"/>
    <property type="match status" value="1"/>
</dbReference>
<evidence type="ECO:0000259" key="3">
    <source>
        <dbReference type="PROSITE" id="PS51186"/>
    </source>
</evidence>
<keyword evidence="2" id="KW-0012">Acyltransferase</keyword>
<feature type="domain" description="N-acetyltransferase" evidence="3">
    <location>
        <begin position="1"/>
        <end position="143"/>
    </location>
</feature>
<dbReference type="PROSITE" id="PS51186">
    <property type="entry name" value="GNAT"/>
    <property type="match status" value="1"/>
</dbReference>
<dbReference type="InterPro" id="IPR000182">
    <property type="entry name" value="GNAT_dom"/>
</dbReference>
<organism evidence="4 5">
    <name type="scientific">Saccharomonospora marina XMU15</name>
    <dbReference type="NCBI Taxonomy" id="882083"/>
    <lineage>
        <taxon>Bacteria</taxon>
        <taxon>Bacillati</taxon>
        <taxon>Actinomycetota</taxon>
        <taxon>Actinomycetes</taxon>
        <taxon>Pseudonocardiales</taxon>
        <taxon>Pseudonocardiaceae</taxon>
        <taxon>Saccharomonospora</taxon>
    </lineage>
</organism>
<dbReference type="GO" id="GO:0016747">
    <property type="term" value="F:acyltransferase activity, transferring groups other than amino-acyl groups"/>
    <property type="evidence" value="ECO:0007669"/>
    <property type="project" value="InterPro"/>
</dbReference>
<dbReference type="Pfam" id="PF00583">
    <property type="entry name" value="Acetyltransf_1"/>
    <property type="match status" value="1"/>
</dbReference>
<evidence type="ECO:0000313" key="4">
    <source>
        <dbReference type="EMBL" id="EHR52094.1"/>
    </source>
</evidence>
<dbReference type="CDD" id="cd04301">
    <property type="entry name" value="NAT_SF"/>
    <property type="match status" value="1"/>
</dbReference>
<dbReference type="InterPro" id="IPR050832">
    <property type="entry name" value="Bact_Acetyltransf"/>
</dbReference>
<proteinExistence type="predicted"/>
<dbReference type="OrthoDB" id="164032at2"/>
<dbReference type="Gene3D" id="3.40.630.30">
    <property type="match status" value="1"/>
</dbReference>
<name>H5X2V2_9PSEU</name>
<evidence type="ECO:0000256" key="1">
    <source>
        <dbReference type="ARBA" id="ARBA00022679"/>
    </source>
</evidence>
<dbReference type="InterPro" id="IPR016181">
    <property type="entry name" value="Acyl_CoA_acyltransferase"/>
</dbReference>